<dbReference type="InterPro" id="IPR037682">
    <property type="entry name" value="TonB_C"/>
</dbReference>
<organism evidence="2 3">
    <name type="scientific">Psychrobacter alimentarius</name>
    <dbReference type="NCBI Taxonomy" id="261164"/>
    <lineage>
        <taxon>Bacteria</taxon>
        <taxon>Pseudomonadati</taxon>
        <taxon>Pseudomonadota</taxon>
        <taxon>Gammaproteobacteria</taxon>
        <taxon>Moraxellales</taxon>
        <taxon>Moraxellaceae</taxon>
        <taxon>Psychrobacter</taxon>
    </lineage>
</organism>
<dbReference type="SUPFAM" id="SSF74653">
    <property type="entry name" value="TolA/TonB C-terminal domain"/>
    <property type="match status" value="1"/>
</dbReference>
<dbReference type="Gene3D" id="3.30.1150.10">
    <property type="match status" value="1"/>
</dbReference>
<evidence type="ECO:0000259" key="1">
    <source>
        <dbReference type="PROSITE" id="PS52015"/>
    </source>
</evidence>
<dbReference type="PROSITE" id="PS52015">
    <property type="entry name" value="TONB_CTD"/>
    <property type="match status" value="1"/>
</dbReference>
<sequence length="155" mass="17564">MMPTTTSLKTPLKTNLRLTTISTLTRVLLVLSIFATHSANAELEDMSPSQPVIQFATSDAKWVHQPRFDSRHIRNLGGHCNPEEPCKSKRVEMEFLLKVNKEGKIENITVLKSSGSDKIDSEFMRELRRSLLKPFRKDSKTVAGSVAVPIIFEYY</sequence>
<proteinExistence type="predicted"/>
<gene>
    <name evidence="2" type="ORF">A3K91_0394</name>
</gene>
<dbReference type="Proteomes" id="UP000076104">
    <property type="component" value="Chromosome"/>
</dbReference>
<dbReference type="RefSeq" id="WP_062843787.1">
    <property type="nucleotide sequence ID" value="NZ_CP014945.1"/>
</dbReference>
<name>A0ABM5ZVC0_9GAMM</name>
<dbReference type="EMBL" id="CP014945">
    <property type="protein sequence ID" value="AMT96025.1"/>
    <property type="molecule type" value="Genomic_DNA"/>
</dbReference>
<protein>
    <recommendedName>
        <fullName evidence="1">TonB C-terminal domain-containing protein</fullName>
    </recommendedName>
</protein>
<reference evidence="2 3" key="1">
    <citation type="submission" date="2016-03" db="EMBL/GenBank/DDBJ databases">
        <title>Genome sequencing of Psychrobacter alimentarius PAMC 27889.</title>
        <authorList>
            <person name="Lee J."/>
            <person name="Kim O.-S."/>
        </authorList>
    </citation>
    <scope>NUCLEOTIDE SEQUENCE [LARGE SCALE GENOMIC DNA]</scope>
    <source>
        <strain evidence="2 3">PAMC 27889</strain>
    </source>
</reference>
<feature type="domain" description="TonB C-terminal" evidence="1">
    <location>
        <begin position="65"/>
        <end position="155"/>
    </location>
</feature>
<accession>A0ABM5ZVC0</accession>
<evidence type="ECO:0000313" key="3">
    <source>
        <dbReference type="Proteomes" id="UP000076104"/>
    </source>
</evidence>
<keyword evidence="3" id="KW-1185">Reference proteome</keyword>
<dbReference type="Pfam" id="PF03544">
    <property type="entry name" value="TonB_C"/>
    <property type="match status" value="1"/>
</dbReference>
<evidence type="ECO:0000313" key="2">
    <source>
        <dbReference type="EMBL" id="AMT96025.1"/>
    </source>
</evidence>
<dbReference type="GeneID" id="33059358"/>